<evidence type="ECO:0000313" key="2">
    <source>
        <dbReference type="EnsemblPlants" id="TuG1812G0600002112.01.T02.cds374656"/>
    </source>
</evidence>
<evidence type="ECO:0000256" key="1">
    <source>
        <dbReference type="SAM" id="MobiDB-lite"/>
    </source>
</evidence>
<dbReference type="Gramene" id="TuG1812G0600002112.01.T02">
    <property type="protein sequence ID" value="TuG1812G0600002112.01.T02.cds374656"/>
    <property type="gene ID" value="TuG1812G0600002112.01"/>
</dbReference>
<protein>
    <submittedName>
        <fullName evidence="2">Uncharacterized protein</fullName>
    </submittedName>
</protein>
<dbReference type="AlphaFoldDB" id="A0A8R7QNU2"/>
<sequence>MNIEGGEDGRGRRSPVLLCPLPWSAGSKKQQLPTSTPSPPCGAELRKHLGSAMSTAGSADIKVGDIKRDLVYA</sequence>
<dbReference type="Proteomes" id="UP000015106">
    <property type="component" value="Chromosome 6"/>
</dbReference>
<dbReference type="EnsemblPlants" id="TuG1812G0600002112.01.T02">
    <property type="protein sequence ID" value="TuG1812G0600002112.01.T02.cds374656"/>
    <property type="gene ID" value="TuG1812G0600002112.01"/>
</dbReference>
<organism evidence="2 3">
    <name type="scientific">Triticum urartu</name>
    <name type="common">Red wild einkorn</name>
    <name type="synonym">Crithodium urartu</name>
    <dbReference type="NCBI Taxonomy" id="4572"/>
    <lineage>
        <taxon>Eukaryota</taxon>
        <taxon>Viridiplantae</taxon>
        <taxon>Streptophyta</taxon>
        <taxon>Embryophyta</taxon>
        <taxon>Tracheophyta</taxon>
        <taxon>Spermatophyta</taxon>
        <taxon>Magnoliopsida</taxon>
        <taxon>Liliopsida</taxon>
        <taxon>Poales</taxon>
        <taxon>Poaceae</taxon>
        <taxon>BOP clade</taxon>
        <taxon>Pooideae</taxon>
        <taxon>Triticodae</taxon>
        <taxon>Triticeae</taxon>
        <taxon>Triticinae</taxon>
        <taxon>Triticum</taxon>
    </lineage>
</organism>
<dbReference type="EnsemblPlants" id="TuG1812G0600002112.01.T01">
    <property type="protein sequence ID" value="TuG1812G0600002112.01.T01.cds374655"/>
    <property type="gene ID" value="TuG1812G0600002112.01"/>
</dbReference>
<reference evidence="3" key="1">
    <citation type="journal article" date="2013" name="Nature">
        <title>Draft genome of the wheat A-genome progenitor Triticum urartu.</title>
        <authorList>
            <person name="Ling H.Q."/>
            <person name="Zhao S."/>
            <person name="Liu D."/>
            <person name="Wang J."/>
            <person name="Sun H."/>
            <person name="Zhang C."/>
            <person name="Fan H."/>
            <person name="Li D."/>
            <person name="Dong L."/>
            <person name="Tao Y."/>
            <person name="Gao C."/>
            <person name="Wu H."/>
            <person name="Li Y."/>
            <person name="Cui Y."/>
            <person name="Guo X."/>
            <person name="Zheng S."/>
            <person name="Wang B."/>
            <person name="Yu K."/>
            <person name="Liang Q."/>
            <person name="Yang W."/>
            <person name="Lou X."/>
            <person name="Chen J."/>
            <person name="Feng M."/>
            <person name="Jian J."/>
            <person name="Zhang X."/>
            <person name="Luo G."/>
            <person name="Jiang Y."/>
            <person name="Liu J."/>
            <person name="Wang Z."/>
            <person name="Sha Y."/>
            <person name="Zhang B."/>
            <person name="Wu H."/>
            <person name="Tang D."/>
            <person name="Shen Q."/>
            <person name="Xue P."/>
            <person name="Zou S."/>
            <person name="Wang X."/>
            <person name="Liu X."/>
            <person name="Wang F."/>
            <person name="Yang Y."/>
            <person name="An X."/>
            <person name="Dong Z."/>
            <person name="Zhang K."/>
            <person name="Zhang X."/>
            <person name="Luo M.C."/>
            <person name="Dvorak J."/>
            <person name="Tong Y."/>
            <person name="Wang J."/>
            <person name="Yang H."/>
            <person name="Li Z."/>
            <person name="Wang D."/>
            <person name="Zhang A."/>
            <person name="Wang J."/>
        </authorList>
    </citation>
    <scope>NUCLEOTIDE SEQUENCE</scope>
    <source>
        <strain evidence="3">cv. G1812</strain>
    </source>
</reference>
<keyword evidence="3" id="KW-1185">Reference proteome</keyword>
<feature type="region of interest" description="Disordered" evidence="1">
    <location>
        <begin position="1"/>
        <end position="40"/>
    </location>
</feature>
<proteinExistence type="predicted"/>
<reference evidence="2" key="2">
    <citation type="submission" date="2018-03" db="EMBL/GenBank/DDBJ databases">
        <title>The Triticum urartu genome reveals the dynamic nature of wheat genome evolution.</title>
        <authorList>
            <person name="Ling H."/>
            <person name="Ma B."/>
            <person name="Shi X."/>
            <person name="Liu H."/>
            <person name="Dong L."/>
            <person name="Sun H."/>
            <person name="Cao Y."/>
            <person name="Gao Q."/>
            <person name="Zheng S."/>
            <person name="Li Y."/>
            <person name="Yu Y."/>
            <person name="Du H."/>
            <person name="Qi M."/>
            <person name="Li Y."/>
            <person name="Yu H."/>
            <person name="Cui Y."/>
            <person name="Wang N."/>
            <person name="Chen C."/>
            <person name="Wu H."/>
            <person name="Zhao Y."/>
            <person name="Zhang J."/>
            <person name="Li Y."/>
            <person name="Zhou W."/>
            <person name="Zhang B."/>
            <person name="Hu W."/>
            <person name="Eijk M."/>
            <person name="Tang J."/>
            <person name="Witsenboer H."/>
            <person name="Zhao S."/>
            <person name="Li Z."/>
            <person name="Zhang A."/>
            <person name="Wang D."/>
            <person name="Liang C."/>
        </authorList>
    </citation>
    <scope>NUCLEOTIDE SEQUENCE [LARGE SCALE GENOMIC DNA]</scope>
    <source>
        <strain evidence="2">cv. G1812</strain>
    </source>
</reference>
<name>A0A8R7QNU2_TRIUA</name>
<evidence type="ECO:0000313" key="3">
    <source>
        <dbReference type="Proteomes" id="UP000015106"/>
    </source>
</evidence>
<dbReference type="Gramene" id="TuG1812G0600002112.01.T01">
    <property type="protein sequence ID" value="TuG1812G0600002112.01.T01.cds374655"/>
    <property type="gene ID" value="TuG1812G0600002112.01"/>
</dbReference>
<reference evidence="2" key="3">
    <citation type="submission" date="2022-06" db="UniProtKB">
        <authorList>
            <consortium name="EnsemblPlants"/>
        </authorList>
    </citation>
    <scope>IDENTIFICATION</scope>
</reference>
<accession>A0A8R7QNU2</accession>